<dbReference type="RefSeq" id="XP_030748199.1">
    <property type="nucleotide sequence ID" value="XM_030892339.1"/>
</dbReference>
<dbReference type="GO" id="GO:0016020">
    <property type="term" value="C:membrane"/>
    <property type="evidence" value="ECO:0007669"/>
    <property type="project" value="TreeGrafter"/>
</dbReference>
<dbReference type="SUPFAM" id="SSF51316">
    <property type="entry name" value="Mss4-like"/>
    <property type="match status" value="1"/>
</dbReference>
<keyword evidence="4" id="KW-1185">Reference proteome</keyword>
<evidence type="ECO:0000256" key="3">
    <source>
        <dbReference type="ARBA" id="ARBA00022927"/>
    </source>
</evidence>
<dbReference type="OrthoDB" id="30840at2759"/>
<dbReference type="GO" id="GO:0006892">
    <property type="term" value="P:post-Golgi vesicle-mediated transport"/>
    <property type="evidence" value="ECO:0007669"/>
    <property type="project" value="TreeGrafter"/>
</dbReference>
<dbReference type="Gene3D" id="2.170.150.10">
    <property type="entry name" value="Metal Binding Protein, Guanine Nucleotide Exchange Factor, Chain A"/>
    <property type="match status" value="1"/>
</dbReference>
<dbReference type="InterPro" id="IPR007515">
    <property type="entry name" value="Mss4"/>
</dbReference>
<dbReference type="InterPro" id="IPR011057">
    <property type="entry name" value="Mss4-like_sf"/>
</dbReference>
<dbReference type="GeneID" id="115876527"/>
<proteinExistence type="predicted"/>
<reference evidence="5" key="1">
    <citation type="submission" date="2025-08" db="UniProtKB">
        <authorList>
            <consortium name="RefSeq"/>
        </authorList>
    </citation>
    <scope>IDENTIFICATION</scope>
    <source>
        <tissue evidence="5">Gonads</tissue>
    </source>
</reference>
<dbReference type="FunFam" id="2.170.150.10:FF:000005">
    <property type="entry name" value="Guanine nucleotide exchange factor MSS4"/>
    <property type="match status" value="1"/>
</dbReference>
<dbReference type="PANTHER" id="PTHR13276:SF0">
    <property type="entry name" value="GUANINE NUCLEOTIDE EXCHANGE FACTOR MSS4"/>
    <property type="match status" value="1"/>
</dbReference>
<dbReference type="PROSITE" id="PS51796">
    <property type="entry name" value="MSS4"/>
    <property type="match status" value="1"/>
</dbReference>
<accession>A0A6J2XBM0</accession>
<keyword evidence="2" id="KW-0344">Guanine-nucleotide releasing factor</keyword>
<evidence type="ECO:0000256" key="1">
    <source>
        <dbReference type="ARBA" id="ARBA00022448"/>
    </source>
</evidence>
<evidence type="ECO:0000313" key="5">
    <source>
        <dbReference type="RefSeq" id="XP_030748199.1"/>
    </source>
</evidence>
<keyword evidence="1" id="KW-0813">Transport</keyword>
<dbReference type="CTD" id="34142"/>
<gene>
    <name evidence="5" type="primary">LOC115876527</name>
</gene>
<dbReference type="InterPro" id="IPR011323">
    <property type="entry name" value="Mss4/transl-control_tumour"/>
</dbReference>
<name>A0A6J2XBM0_SITOR</name>
<dbReference type="PANTHER" id="PTHR13276">
    <property type="entry name" value="GUANINE NUCLEOTIDE EXCHANGE FACTOR MSS4"/>
    <property type="match status" value="1"/>
</dbReference>
<evidence type="ECO:0000256" key="2">
    <source>
        <dbReference type="ARBA" id="ARBA00022658"/>
    </source>
</evidence>
<sequence>MPDCSEYYQTEISEGRNKRVIKCKFCSSVILTPSSASFTRLEYKLPHIRQTKGSESDPETEDIIHFWAVEDMMTFYNVGFSNTVGNTKYLTCADCEAGPIGYHDIPSKMSYVALSRVLHSNSTEKN</sequence>
<dbReference type="AlphaFoldDB" id="A0A6J2XBM0"/>
<dbReference type="GO" id="GO:0005829">
    <property type="term" value="C:cytosol"/>
    <property type="evidence" value="ECO:0007669"/>
    <property type="project" value="TreeGrafter"/>
</dbReference>
<dbReference type="GO" id="GO:0005085">
    <property type="term" value="F:guanyl-nucleotide exchange factor activity"/>
    <property type="evidence" value="ECO:0007669"/>
    <property type="project" value="UniProtKB-KW"/>
</dbReference>
<dbReference type="Proteomes" id="UP000504635">
    <property type="component" value="Unplaced"/>
</dbReference>
<dbReference type="Pfam" id="PF04421">
    <property type="entry name" value="Mss4"/>
    <property type="match status" value="1"/>
</dbReference>
<organism evidence="4 5">
    <name type="scientific">Sitophilus oryzae</name>
    <name type="common">Rice weevil</name>
    <name type="synonym">Curculio oryzae</name>
    <dbReference type="NCBI Taxonomy" id="7048"/>
    <lineage>
        <taxon>Eukaryota</taxon>
        <taxon>Metazoa</taxon>
        <taxon>Ecdysozoa</taxon>
        <taxon>Arthropoda</taxon>
        <taxon>Hexapoda</taxon>
        <taxon>Insecta</taxon>
        <taxon>Pterygota</taxon>
        <taxon>Neoptera</taxon>
        <taxon>Endopterygota</taxon>
        <taxon>Coleoptera</taxon>
        <taxon>Polyphaga</taxon>
        <taxon>Cucujiformia</taxon>
        <taxon>Curculionidae</taxon>
        <taxon>Dryophthorinae</taxon>
        <taxon>Sitophilus</taxon>
    </lineage>
</organism>
<dbReference type="GO" id="GO:0008270">
    <property type="term" value="F:zinc ion binding"/>
    <property type="evidence" value="ECO:0007669"/>
    <property type="project" value="TreeGrafter"/>
</dbReference>
<evidence type="ECO:0000313" key="4">
    <source>
        <dbReference type="Proteomes" id="UP000504635"/>
    </source>
</evidence>
<keyword evidence="3" id="KW-0653">Protein transport</keyword>
<protein>
    <submittedName>
        <fullName evidence="5">Guanine nucleotide exchange factor MSS4 homolog isoform X2</fullName>
    </submittedName>
</protein>
<dbReference type="GO" id="GO:0007264">
    <property type="term" value="P:small GTPase-mediated signal transduction"/>
    <property type="evidence" value="ECO:0007669"/>
    <property type="project" value="InterPro"/>
</dbReference>
<dbReference type="GO" id="GO:0015031">
    <property type="term" value="P:protein transport"/>
    <property type="evidence" value="ECO:0007669"/>
    <property type="project" value="UniProtKB-KW"/>
</dbReference>